<evidence type="ECO:0000259" key="12">
    <source>
        <dbReference type="Pfam" id="PF00288"/>
    </source>
</evidence>
<dbReference type="EMBL" id="BQMJ01000005">
    <property type="protein sequence ID" value="GJQ09003.1"/>
    <property type="molecule type" value="Genomic_DNA"/>
</dbReference>
<dbReference type="InterPro" id="IPR035102">
    <property type="entry name" value="Phosphomevalonate_kinase"/>
</dbReference>
<dbReference type="PANTHER" id="PTHR31814">
    <property type="match status" value="1"/>
</dbReference>
<evidence type="ECO:0000256" key="6">
    <source>
        <dbReference type="ARBA" id="ARBA00022741"/>
    </source>
</evidence>
<evidence type="ECO:0000256" key="1">
    <source>
        <dbReference type="ARBA" id="ARBA00005017"/>
    </source>
</evidence>
<comment type="caution">
    <text evidence="13">The sequence shown here is derived from an EMBL/GenBank/DDBJ whole genome shotgun (WGS) entry which is preliminary data.</text>
</comment>
<evidence type="ECO:0000256" key="7">
    <source>
        <dbReference type="ARBA" id="ARBA00022777"/>
    </source>
</evidence>
<reference evidence="13" key="1">
    <citation type="journal article" date="2022" name="Proc. Natl. Acad. Sci. U.S.A.">
        <title>Life cycle and functional genomics of the unicellular red alga Galdieria for elucidating algal and plant evolution and industrial use.</title>
        <authorList>
            <person name="Hirooka S."/>
            <person name="Itabashi T."/>
            <person name="Ichinose T.M."/>
            <person name="Onuma R."/>
            <person name="Fujiwara T."/>
            <person name="Yamashita S."/>
            <person name="Jong L.W."/>
            <person name="Tomita R."/>
            <person name="Iwane A.H."/>
            <person name="Miyagishima S.Y."/>
        </authorList>
    </citation>
    <scope>NUCLEOTIDE SEQUENCE</scope>
    <source>
        <strain evidence="13">NBRC 102759</strain>
    </source>
</reference>
<dbReference type="SUPFAM" id="SSF54211">
    <property type="entry name" value="Ribosomal protein S5 domain 2-like"/>
    <property type="match status" value="1"/>
</dbReference>
<protein>
    <recommendedName>
        <fullName evidence="3">phosphomevalonate kinase</fullName>
        <ecNumber evidence="3">2.7.4.2</ecNumber>
    </recommendedName>
</protein>
<keyword evidence="7" id="KW-0418">Kinase</keyword>
<keyword evidence="4" id="KW-0444">Lipid biosynthesis</keyword>
<keyword evidence="14" id="KW-1185">Reference proteome</keyword>
<evidence type="ECO:0000256" key="11">
    <source>
        <dbReference type="ARBA" id="ARBA00023221"/>
    </source>
</evidence>
<evidence type="ECO:0000256" key="2">
    <source>
        <dbReference type="ARBA" id="ARBA00006495"/>
    </source>
</evidence>
<evidence type="ECO:0000256" key="3">
    <source>
        <dbReference type="ARBA" id="ARBA00012958"/>
    </source>
</evidence>
<keyword evidence="11" id="KW-0753">Steroid metabolism</keyword>
<dbReference type="GO" id="GO:0005524">
    <property type="term" value="F:ATP binding"/>
    <property type="evidence" value="ECO:0007669"/>
    <property type="project" value="UniProtKB-KW"/>
</dbReference>
<keyword evidence="10" id="KW-0443">Lipid metabolism</keyword>
<dbReference type="Proteomes" id="UP001061958">
    <property type="component" value="Unassembled WGS sequence"/>
</dbReference>
<dbReference type="OrthoDB" id="10262935at2759"/>
<sequence length="458" mass="50416">MKQVRTSAPGKVLLVGGYLVLERPNAAFVVTTSTRFTAILKGRLSYGKEASNIIELIVCSSLDRTWAYNIFIEEGSILLEWDPSRDSSSLERSNAFVECAIVCGLAVADIDSKVPCSGSLRLDLEADPNFYSVSYEGSERILGKTGLGSSAALVSCVVGAFAAFCGCKDKEKIAAAAQLAHATAQQKIGSGFDVSAAVRGSQSYVRFTQESLENLPFVILNNSDDIIAQRNVSCVNEWKLDEIWRALELPLQWDIVLGKTMHGSDTRDFVRKVVQWKATDTHRALEIWSQLIKVNSELIGSIQGLAHFARCNKQLFDELNTILEMVRFKEDWKASFQSKSQVGESQENILPKFLEMVNSIIENGRESRSLLSLMGQLADVPIEPLDLKILLDQTSEIPGCILVGVPGAGGYDAVFAIVVGEMSRKLVEDFWTSNSCFPLLSRLDSEGLLVYEESIDNF</sequence>
<dbReference type="InterPro" id="IPR016005">
    <property type="entry name" value="Erg8"/>
</dbReference>
<dbReference type="GO" id="GO:0019287">
    <property type="term" value="P:isopentenyl diphosphate biosynthetic process, mevalonate pathway"/>
    <property type="evidence" value="ECO:0007669"/>
    <property type="project" value="TreeGrafter"/>
</dbReference>
<evidence type="ECO:0000256" key="5">
    <source>
        <dbReference type="ARBA" id="ARBA00022679"/>
    </source>
</evidence>
<name>A0A9C7PQQ6_9RHOD</name>
<feature type="domain" description="GHMP kinase N-terminal" evidence="12">
    <location>
        <begin position="138"/>
        <end position="200"/>
    </location>
</feature>
<dbReference type="GO" id="GO:0004631">
    <property type="term" value="F:phosphomevalonate kinase activity"/>
    <property type="evidence" value="ECO:0007669"/>
    <property type="project" value="UniProtKB-EC"/>
</dbReference>
<reference evidence="13" key="2">
    <citation type="submission" date="2022-01" db="EMBL/GenBank/DDBJ databases">
        <authorList>
            <person name="Hirooka S."/>
            <person name="Miyagishima S.Y."/>
        </authorList>
    </citation>
    <scope>NUCLEOTIDE SEQUENCE</scope>
    <source>
        <strain evidence="13">NBRC 102759</strain>
    </source>
</reference>
<dbReference type="GO" id="GO:0006694">
    <property type="term" value="P:steroid biosynthetic process"/>
    <property type="evidence" value="ECO:0007669"/>
    <property type="project" value="UniProtKB-KW"/>
</dbReference>
<dbReference type="InterPro" id="IPR014721">
    <property type="entry name" value="Ribsml_uS5_D2-typ_fold_subgr"/>
</dbReference>
<dbReference type="EC" id="2.7.4.2" evidence="3"/>
<comment type="similarity">
    <text evidence="2">Belongs to the GHMP kinase family. Mevalonate kinase subfamily.</text>
</comment>
<comment type="pathway">
    <text evidence="1">Isoprenoid biosynthesis; isopentenyl diphosphate biosynthesis via mevalonate pathway; isopentenyl diphosphate from (R)-mevalonate: step 2/3.</text>
</comment>
<keyword evidence="6" id="KW-0547">Nucleotide-binding</keyword>
<evidence type="ECO:0000256" key="10">
    <source>
        <dbReference type="ARBA" id="ARBA00023098"/>
    </source>
</evidence>
<evidence type="ECO:0000256" key="8">
    <source>
        <dbReference type="ARBA" id="ARBA00022840"/>
    </source>
</evidence>
<dbReference type="PANTHER" id="PTHR31814:SF2">
    <property type="entry name" value="PHOSPHOMEVALONATE KINASE"/>
    <property type="match status" value="1"/>
</dbReference>
<dbReference type="InterPro" id="IPR020568">
    <property type="entry name" value="Ribosomal_Su5_D2-typ_SF"/>
</dbReference>
<dbReference type="PIRSF" id="PIRSF017288">
    <property type="entry name" value="PMK_GHMP_euk"/>
    <property type="match status" value="1"/>
</dbReference>
<evidence type="ECO:0000313" key="13">
    <source>
        <dbReference type="EMBL" id="GJQ09003.1"/>
    </source>
</evidence>
<dbReference type="Gene3D" id="3.30.230.10">
    <property type="match status" value="1"/>
</dbReference>
<dbReference type="AlphaFoldDB" id="A0A9C7PQQ6"/>
<keyword evidence="5" id="KW-0808">Transferase</keyword>
<gene>
    <name evidence="13" type="ORF">GpartN1_g794.t1</name>
</gene>
<evidence type="ECO:0000313" key="14">
    <source>
        <dbReference type="Proteomes" id="UP001061958"/>
    </source>
</evidence>
<dbReference type="GO" id="GO:0005777">
    <property type="term" value="C:peroxisome"/>
    <property type="evidence" value="ECO:0007669"/>
    <property type="project" value="TreeGrafter"/>
</dbReference>
<dbReference type="Pfam" id="PF00288">
    <property type="entry name" value="GHMP_kinases_N"/>
    <property type="match status" value="1"/>
</dbReference>
<proteinExistence type="inferred from homology"/>
<keyword evidence="8" id="KW-0067">ATP-binding</keyword>
<organism evidence="13 14">
    <name type="scientific">Galdieria partita</name>
    <dbReference type="NCBI Taxonomy" id="83374"/>
    <lineage>
        <taxon>Eukaryota</taxon>
        <taxon>Rhodophyta</taxon>
        <taxon>Bangiophyceae</taxon>
        <taxon>Galdieriales</taxon>
        <taxon>Galdieriaceae</taxon>
        <taxon>Galdieria</taxon>
    </lineage>
</organism>
<evidence type="ECO:0000256" key="4">
    <source>
        <dbReference type="ARBA" id="ARBA00022516"/>
    </source>
</evidence>
<dbReference type="InterPro" id="IPR006204">
    <property type="entry name" value="GHMP_kinase_N_dom"/>
</dbReference>
<dbReference type="GO" id="GO:0010142">
    <property type="term" value="P:farnesyl diphosphate biosynthetic process, mevalonate pathway"/>
    <property type="evidence" value="ECO:0007669"/>
    <property type="project" value="TreeGrafter"/>
</dbReference>
<accession>A0A9C7PQQ6</accession>
<keyword evidence="9" id="KW-0752">Steroid biosynthesis</keyword>
<evidence type="ECO:0000256" key="9">
    <source>
        <dbReference type="ARBA" id="ARBA00022955"/>
    </source>
</evidence>